<evidence type="ECO:0000313" key="7">
    <source>
        <dbReference type="Proteomes" id="UP000179524"/>
    </source>
</evidence>
<dbReference type="GO" id="GO:0016020">
    <property type="term" value="C:membrane"/>
    <property type="evidence" value="ECO:0007669"/>
    <property type="project" value="UniProtKB-SubCell"/>
</dbReference>
<gene>
    <name evidence="6" type="ORF">BKP37_09335</name>
</gene>
<keyword evidence="3 5" id="KW-1133">Transmembrane helix</keyword>
<keyword evidence="4 5" id="KW-0472">Membrane</keyword>
<dbReference type="Proteomes" id="UP000179524">
    <property type="component" value="Unassembled WGS sequence"/>
</dbReference>
<dbReference type="OrthoDB" id="26941at2"/>
<evidence type="ECO:0000313" key="6">
    <source>
        <dbReference type="EMBL" id="OIJ13947.1"/>
    </source>
</evidence>
<protein>
    <submittedName>
        <fullName evidence="6">Crp/Fnr family transcriptional regulator</fullName>
    </submittedName>
</protein>
<dbReference type="EMBL" id="MLQR01000024">
    <property type="protein sequence ID" value="OIJ13947.1"/>
    <property type="molecule type" value="Genomic_DNA"/>
</dbReference>
<dbReference type="RefSeq" id="WP_071309334.1">
    <property type="nucleotide sequence ID" value="NZ_MLQR01000024.1"/>
</dbReference>
<evidence type="ECO:0000256" key="3">
    <source>
        <dbReference type="ARBA" id="ARBA00022989"/>
    </source>
</evidence>
<dbReference type="PANTHER" id="PTHR39157:SF1">
    <property type="entry name" value="DOXX FAMILY PROTEIN"/>
    <property type="match status" value="1"/>
</dbReference>
<feature type="transmembrane region" description="Helical" evidence="5">
    <location>
        <begin position="126"/>
        <end position="146"/>
    </location>
</feature>
<keyword evidence="7" id="KW-1185">Reference proteome</keyword>
<reference evidence="6 7" key="1">
    <citation type="submission" date="2016-10" db="EMBL/GenBank/DDBJ databases">
        <title>Draft genome sequences of four alkaliphilic bacteria belonging to the Anaerobacillus genus.</title>
        <authorList>
            <person name="Bassil N.M."/>
            <person name="Lloyd J.R."/>
        </authorList>
    </citation>
    <scope>NUCLEOTIDE SEQUENCE [LARGE SCALE GENOMIC DNA]</scope>
    <source>
        <strain evidence="6 7">DSM 18345</strain>
    </source>
</reference>
<evidence type="ECO:0000256" key="5">
    <source>
        <dbReference type="SAM" id="Phobius"/>
    </source>
</evidence>
<sequence length="173" mass="18883">MFMNLLRNNVYASGILTVLRIYLGWKWLTAGWGKITGEPFNAAGYLNGSVNNPVMSGESIVYPKYVAFLENVAIPNADLFSFMVAWGEFLVGLGLILGVLTTAAAFFGVVMNFSFMFAGTVSTNPWMILISMFILAAGANAGKFGGDRWVLPYLKQLVFGKLIKKTNNVETTA</sequence>
<evidence type="ECO:0000256" key="2">
    <source>
        <dbReference type="ARBA" id="ARBA00022692"/>
    </source>
</evidence>
<proteinExistence type="predicted"/>
<name>A0A1S2LQI5_9BACI</name>
<dbReference type="AlphaFoldDB" id="A0A1S2LQI5"/>
<dbReference type="PANTHER" id="PTHR39157">
    <property type="entry name" value="INTEGRAL MEMBRANE PROTEIN-RELATED"/>
    <property type="match status" value="1"/>
</dbReference>
<evidence type="ECO:0000256" key="4">
    <source>
        <dbReference type="ARBA" id="ARBA00023136"/>
    </source>
</evidence>
<evidence type="ECO:0000256" key="1">
    <source>
        <dbReference type="ARBA" id="ARBA00004141"/>
    </source>
</evidence>
<keyword evidence="2 5" id="KW-0812">Transmembrane</keyword>
<comment type="caution">
    <text evidence="6">The sequence shown here is derived from an EMBL/GenBank/DDBJ whole genome shotgun (WGS) entry which is preliminary data.</text>
</comment>
<organism evidence="6 7">
    <name type="scientific">Anaerobacillus alkalilacustris</name>
    <dbReference type="NCBI Taxonomy" id="393763"/>
    <lineage>
        <taxon>Bacteria</taxon>
        <taxon>Bacillati</taxon>
        <taxon>Bacillota</taxon>
        <taxon>Bacilli</taxon>
        <taxon>Bacillales</taxon>
        <taxon>Bacillaceae</taxon>
        <taxon>Anaerobacillus</taxon>
    </lineage>
</organism>
<comment type="subcellular location">
    <subcellularLocation>
        <location evidence="1">Membrane</location>
        <topology evidence="1">Multi-pass membrane protein</topology>
    </subcellularLocation>
</comment>
<accession>A0A1S2LQI5</accession>
<dbReference type="InterPro" id="IPR032808">
    <property type="entry name" value="DoxX"/>
</dbReference>
<dbReference type="Pfam" id="PF07681">
    <property type="entry name" value="DoxX"/>
    <property type="match status" value="1"/>
</dbReference>
<feature type="transmembrane region" description="Helical" evidence="5">
    <location>
        <begin position="89"/>
        <end position="114"/>
    </location>
</feature>